<reference evidence="1 2" key="1">
    <citation type="submission" date="2024-01" db="EMBL/GenBank/DDBJ databases">
        <title>Chryseobacterium sp. T9W2-O.</title>
        <authorList>
            <person name="Maltman C."/>
        </authorList>
    </citation>
    <scope>NUCLEOTIDE SEQUENCE [LARGE SCALE GENOMIC DNA]</scope>
    <source>
        <strain evidence="1 2">T9W2-O</strain>
    </source>
</reference>
<organism evidence="1 2">
    <name type="scientific">Chryseobacterium salviniae</name>
    <dbReference type="NCBI Taxonomy" id="3101750"/>
    <lineage>
        <taxon>Bacteria</taxon>
        <taxon>Pseudomonadati</taxon>
        <taxon>Bacteroidota</taxon>
        <taxon>Flavobacteriia</taxon>
        <taxon>Flavobacteriales</taxon>
        <taxon>Weeksellaceae</taxon>
        <taxon>Chryseobacterium group</taxon>
        <taxon>Chryseobacterium</taxon>
    </lineage>
</organism>
<comment type="caution">
    <text evidence="1">The sequence shown here is derived from an EMBL/GenBank/DDBJ whole genome shotgun (WGS) entry which is preliminary data.</text>
</comment>
<proteinExistence type="predicted"/>
<name>A0ABU6HUV3_9FLAO</name>
<keyword evidence="2" id="KW-1185">Reference proteome</keyword>
<accession>A0ABU6HUV3</accession>
<evidence type="ECO:0000313" key="2">
    <source>
        <dbReference type="Proteomes" id="UP001348397"/>
    </source>
</evidence>
<evidence type="ECO:0000313" key="1">
    <source>
        <dbReference type="EMBL" id="MEC3876628.1"/>
    </source>
</evidence>
<evidence type="ECO:0008006" key="3">
    <source>
        <dbReference type="Google" id="ProtNLM"/>
    </source>
</evidence>
<dbReference type="Proteomes" id="UP001348397">
    <property type="component" value="Unassembled WGS sequence"/>
</dbReference>
<dbReference type="EMBL" id="JAYLAA010000043">
    <property type="protein sequence ID" value="MEC3876628.1"/>
    <property type="molecule type" value="Genomic_DNA"/>
</dbReference>
<dbReference type="RefSeq" id="WP_326321362.1">
    <property type="nucleotide sequence ID" value="NZ_JAYLAA010000043.1"/>
</dbReference>
<sequence length="180" mass="21145">MNLPKSYNSINAMYNYEVADSFIERSIIISKSKTREEAYEIIKKELDLLENKYLNECLAAFNYIQYEKCLDWIEENISKTKNITLSWGHLAAISKFNWRIAEKWIDSGRPLSLVALDAINFCTTKGEKLNMSVIMREIDPKIIDHPKYEIIAEKVQEYKIKDPSPRVKRIVDKIMENLFN</sequence>
<protein>
    <recommendedName>
        <fullName evidence="3">DNA alkylation repair enzyme</fullName>
    </recommendedName>
</protein>
<gene>
    <name evidence="1" type="ORF">SOP96_12965</name>
</gene>